<dbReference type="Pfam" id="PF03441">
    <property type="entry name" value="FAD_binding_7"/>
    <property type="match status" value="1"/>
</dbReference>
<dbReference type="Gene3D" id="1.10.579.10">
    <property type="entry name" value="DNA Cyclobutane Dipyrimidine Photolyase, subunit A, domain 3"/>
    <property type="match status" value="1"/>
</dbReference>
<keyword evidence="3" id="KW-1185">Reference proteome</keyword>
<dbReference type="Gene3D" id="1.25.40.80">
    <property type="match status" value="1"/>
</dbReference>
<sequence>MKILRVILGNQLFPISQINFSKDVPIFMAEDSGLCSYIKHHKSKIALFFSAMRSYRDQLKKNSYKVIYYDASNNFSTSYFEKLFDVVKSNKIKKIEIYEIEDKPFEKDFLEFSKTNNIEINFLPSPMFIDSRGAFKYFLGDKKFHLQANYYKQMRKKMNLLLEDNKPIGGKWSFDEDNRKKLPSGYEIPKLPTIKPYKEFSEISNVININFANHPGELHSWMPHSYEQIVEWLEIFFKERFKEFGHYEDAIDKNEHFINHSVLSSSLNLGLITPKEVIDKSITYAKKNDIPINSLEGFIRQIIGWREFIRGIYQNYGDQMIKSNYWNHKNKLTAAWYDGSTGIEPLDEAIKGAQKYGYTHHINRLMILSNIMNLCNIDPNEIYKWFMEMFIDSSDWVMVPNVYGMGTFADGGIFATKPYICGSSYILRMSNFKKGDWCDIVDGLYWKFIEEKKDFFITNPRLSLMIRALEKLNPDRKKHIFKCAHNFINKVTQ</sequence>
<dbReference type="InterPro" id="IPR036134">
    <property type="entry name" value="Crypto/Photolyase_FAD-like_sf"/>
</dbReference>
<organism evidence="2 3">
    <name type="scientific">SAR86 cluster bacterium</name>
    <dbReference type="NCBI Taxonomy" id="2030880"/>
    <lineage>
        <taxon>Bacteria</taxon>
        <taxon>Pseudomonadati</taxon>
        <taxon>Pseudomonadota</taxon>
        <taxon>Gammaproteobacteria</taxon>
        <taxon>SAR86 cluster</taxon>
    </lineage>
</organism>
<dbReference type="InterPro" id="IPR005101">
    <property type="entry name" value="Cryptochr/Photolyase_FAD-bd"/>
</dbReference>
<dbReference type="PANTHER" id="PTHR38657">
    <property type="entry name" value="SLR1343 PROTEIN"/>
    <property type="match status" value="1"/>
</dbReference>
<dbReference type="PANTHER" id="PTHR38657:SF1">
    <property type="entry name" value="SLR1343 PROTEIN"/>
    <property type="match status" value="1"/>
</dbReference>
<dbReference type="Gene3D" id="3.40.50.620">
    <property type="entry name" value="HUPs"/>
    <property type="match status" value="1"/>
</dbReference>
<evidence type="ECO:0000313" key="3">
    <source>
        <dbReference type="Proteomes" id="UP001056381"/>
    </source>
</evidence>
<dbReference type="InterPro" id="IPR052551">
    <property type="entry name" value="UV-DNA_repair_photolyase"/>
</dbReference>
<dbReference type="Gene3D" id="1.10.10.1710">
    <property type="entry name" value="Deoxyribodipyrimidine photolyase-related"/>
    <property type="match status" value="1"/>
</dbReference>
<feature type="domain" description="Cryptochrome/DNA photolyase FAD-binding" evidence="1">
    <location>
        <begin position="303"/>
        <end position="393"/>
    </location>
</feature>
<accession>A0A9Q8TZJ5</accession>
<dbReference type="Proteomes" id="UP001056381">
    <property type="component" value="Chromosome"/>
</dbReference>
<dbReference type="EMBL" id="CP097966">
    <property type="protein sequence ID" value="URQ63696.1"/>
    <property type="molecule type" value="Genomic_DNA"/>
</dbReference>
<reference evidence="2" key="1">
    <citation type="submission" date="2022-05" db="EMBL/GenBank/DDBJ databases">
        <title>Single-amplified genomics reveal most streamlined microbe among free-living bacteria.</title>
        <authorList>
            <person name="Roda-Garcia J."/>
            <person name="Haro-Moreno J.M."/>
            <person name="Rodriguez-Valera F."/>
            <person name="Almagro-Moreno S."/>
            <person name="Lopez-Perez M."/>
        </authorList>
    </citation>
    <scope>NUCLEOTIDE SEQUENCE</scope>
    <source>
        <strain evidence="2">TMED112-D2-2</strain>
    </source>
</reference>
<name>A0A9Q8TZJ5_9GAMM</name>
<dbReference type="AlphaFoldDB" id="A0A9Q8TZJ5"/>
<dbReference type="Pfam" id="PF04244">
    <property type="entry name" value="DPRP"/>
    <property type="match status" value="1"/>
</dbReference>
<dbReference type="SUPFAM" id="SSF48173">
    <property type="entry name" value="Cryptochrome/photolyase FAD-binding domain"/>
    <property type="match status" value="1"/>
</dbReference>
<proteinExistence type="predicted"/>
<protein>
    <submittedName>
        <fullName evidence="2">Cryptochrome/photolyase family protein</fullName>
    </submittedName>
</protein>
<evidence type="ECO:0000313" key="2">
    <source>
        <dbReference type="EMBL" id="URQ63696.1"/>
    </source>
</evidence>
<evidence type="ECO:0000259" key="1">
    <source>
        <dbReference type="Pfam" id="PF03441"/>
    </source>
</evidence>
<gene>
    <name evidence="2" type="ORF">M9B40_02730</name>
</gene>
<dbReference type="InterPro" id="IPR007357">
    <property type="entry name" value="PhrB-like"/>
</dbReference>
<dbReference type="InterPro" id="IPR014729">
    <property type="entry name" value="Rossmann-like_a/b/a_fold"/>
</dbReference>